<dbReference type="HOGENOM" id="CLU_057721_3_0_1"/>
<gene>
    <name evidence="3" type="ORF">A1O3_09700</name>
</gene>
<dbReference type="Pfam" id="PF21730">
    <property type="entry name" value="Vma22_CCDC115"/>
    <property type="match status" value="2"/>
</dbReference>
<feature type="region of interest" description="Disordered" evidence="2">
    <location>
        <begin position="416"/>
        <end position="478"/>
    </location>
</feature>
<dbReference type="PANTHER" id="PTHR31996:SF2">
    <property type="entry name" value="COILED-COIL DOMAIN-CONTAINING PROTEIN 115"/>
    <property type="match status" value="1"/>
</dbReference>
<dbReference type="PANTHER" id="PTHR31996">
    <property type="entry name" value="COILED-COIL DOMAIN-CONTAINING PROTEIN 115"/>
    <property type="match status" value="1"/>
</dbReference>
<name>W9Y4V1_9EURO</name>
<feature type="region of interest" description="Disordered" evidence="2">
    <location>
        <begin position="156"/>
        <end position="192"/>
    </location>
</feature>
<dbReference type="GO" id="GO:0070072">
    <property type="term" value="P:vacuolar proton-transporting V-type ATPase complex assembly"/>
    <property type="evidence" value="ECO:0007669"/>
    <property type="project" value="InterPro"/>
</dbReference>
<feature type="region of interest" description="Disordered" evidence="2">
    <location>
        <begin position="205"/>
        <end position="327"/>
    </location>
</feature>
<evidence type="ECO:0000256" key="1">
    <source>
        <dbReference type="ARBA" id="ARBA00093634"/>
    </source>
</evidence>
<dbReference type="GO" id="GO:0051082">
    <property type="term" value="F:unfolded protein binding"/>
    <property type="evidence" value="ECO:0007669"/>
    <property type="project" value="TreeGrafter"/>
</dbReference>
<feature type="compositionally biased region" description="Polar residues" evidence="2">
    <location>
        <begin position="289"/>
        <end position="301"/>
    </location>
</feature>
<organism evidence="3 4">
    <name type="scientific">Capronia epimyces CBS 606.96</name>
    <dbReference type="NCBI Taxonomy" id="1182542"/>
    <lineage>
        <taxon>Eukaryota</taxon>
        <taxon>Fungi</taxon>
        <taxon>Dikarya</taxon>
        <taxon>Ascomycota</taxon>
        <taxon>Pezizomycotina</taxon>
        <taxon>Eurotiomycetes</taxon>
        <taxon>Chaetothyriomycetidae</taxon>
        <taxon>Chaetothyriales</taxon>
        <taxon>Herpotrichiellaceae</taxon>
        <taxon>Capronia</taxon>
    </lineage>
</organism>
<dbReference type="AlphaFoldDB" id="W9Y4V1"/>
<dbReference type="eggNOG" id="ENOG502S6WS">
    <property type="taxonomic scope" value="Eukaryota"/>
</dbReference>
<accession>W9Y4V1</accession>
<dbReference type="RefSeq" id="XP_007737984.1">
    <property type="nucleotide sequence ID" value="XM_007739794.1"/>
</dbReference>
<feature type="compositionally biased region" description="Low complexity" evidence="2">
    <location>
        <begin position="238"/>
        <end position="256"/>
    </location>
</feature>
<dbReference type="EMBL" id="AMGY01000010">
    <property type="protein sequence ID" value="EXJ77474.1"/>
    <property type="molecule type" value="Genomic_DNA"/>
</dbReference>
<protein>
    <recommendedName>
        <fullName evidence="1">Vacuolar ATPase assembly protein VMA22</fullName>
    </recommendedName>
</protein>
<dbReference type="GO" id="GO:1990871">
    <property type="term" value="C:Vma12-Vma22 assembly complex"/>
    <property type="evidence" value="ECO:0007669"/>
    <property type="project" value="TreeGrafter"/>
</dbReference>
<dbReference type="GeneID" id="19173784"/>
<dbReference type="STRING" id="1182542.W9Y4V1"/>
<evidence type="ECO:0000256" key="2">
    <source>
        <dbReference type="SAM" id="MobiDB-lite"/>
    </source>
</evidence>
<sequence length="478" mass="52163">MAPSLSLPSPASSPPPSLEDDTETRAETTEGDTHKLQSSRIDIETDHEDDKRLSKRLDALLESYLTLLDTYTRLREQLSKGFASGFLALAQANRNSALGPGRRYGEEGYDKRMKALKRLQINQDVGLGDNDVVGTAKPTGTGHDRQDSKITIMEIEKSKRTCTAGDELEETGDSAEQHLHGSGTKGTQGLKVDLTTRNQEQELAHAERTLNPEPTTAGEAEKQVEGAEAKHDNRSQDSTSASVSTSTSASTSTSIHHASHLDPIPIPSKAPSDTLRGSRKSSSDDTHCTHFSYSITLTPPSASDEKPTPVPEELSSTPPPKANPKDPLKWYGILVPPALRQCQGHFQSSVDLTVPDLLSTVSALDSLEREIWQVRCELGLLDLYNYDYDYDYDHLAQNDCITTATNSSLLGGKFRSENDSEIPASPPSVSFGSDQLRPEKYRGTSNSRPDFQTSPKRQSLFSPTTSASEPRSRVLKLG</sequence>
<proteinExistence type="predicted"/>
<feature type="compositionally biased region" description="Basic and acidic residues" evidence="2">
    <location>
        <begin position="23"/>
        <end position="51"/>
    </location>
</feature>
<dbReference type="OrthoDB" id="408631at2759"/>
<dbReference type="InterPro" id="IPR040357">
    <property type="entry name" value="Vma22/CCDC115"/>
</dbReference>
<feature type="compositionally biased region" description="Low complexity" evidence="2">
    <location>
        <begin position="1"/>
        <end position="10"/>
    </location>
</feature>
<feature type="region of interest" description="Disordered" evidence="2">
    <location>
        <begin position="1"/>
        <end position="51"/>
    </location>
</feature>
<feature type="compositionally biased region" description="Polar residues" evidence="2">
    <location>
        <begin position="443"/>
        <end position="469"/>
    </location>
</feature>
<reference evidence="3 4" key="1">
    <citation type="submission" date="2013-03" db="EMBL/GenBank/DDBJ databases">
        <title>The Genome Sequence of Capronia epimyces CBS 606.96.</title>
        <authorList>
            <consortium name="The Broad Institute Genomics Platform"/>
            <person name="Cuomo C."/>
            <person name="de Hoog S."/>
            <person name="Gorbushina A."/>
            <person name="Walker B."/>
            <person name="Young S.K."/>
            <person name="Zeng Q."/>
            <person name="Gargeya S."/>
            <person name="Fitzgerald M."/>
            <person name="Haas B."/>
            <person name="Abouelleil A."/>
            <person name="Allen A.W."/>
            <person name="Alvarado L."/>
            <person name="Arachchi H.M."/>
            <person name="Berlin A.M."/>
            <person name="Chapman S.B."/>
            <person name="Gainer-Dewar J."/>
            <person name="Goldberg J."/>
            <person name="Griggs A."/>
            <person name="Gujja S."/>
            <person name="Hansen M."/>
            <person name="Howarth C."/>
            <person name="Imamovic A."/>
            <person name="Ireland A."/>
            <person name="Larimer J."/>
            <person name="McCowan C."/>
            <person name="Murphy C."/>
            <person name="Pearson M."/>
            <person name="Poon T.W."/>
            <person name="Priest M."/>
            <person name="Roberts A."/>
            <person name="Saif S."/>
            <person name="Shea T."/>
            <person name="Sisk P."/>
            <person name="Sykes S."/>
            <person name="Wortman J."/>
            <person name="Nusbaum C."/>
            <person name="Birren B."/>
        </authorList>
    </citation>
    <scope>NUCLEOTIDE SEQUENCE [LARGE SCALE GENOMIC DNA]</scope>
    <source>
        <strain evidence="3 4">CBS 606.96</strain>
    </source>
</reference>
<dbReference type="Proteomes" id="UP000019478">
    <property type="component" value="Unassembled WGS sequence"/>
</dbReference>
<comment type="caution">
    <text evidence="3">The sequence shown here is derived from an EMBL/GenBank/DDBJ whole genome shotgun (WGS) entry which is preliminary data.</text>
</comment>
<feature type="compositionally biased region" description="Basic and acidic residues" evidence="2">
    <location>
        <begin position="219"/>
        <end position="235"/>
    </location>
</feature>
<keyword evidence="4" id="KW-1185">Reference proteome</keyword>
<evidence type="ECO:0000313" key="3">
    <source>
        <dbReference type="EMBL" id="EXJ77474.1"/>
    </source>
</evidence>
<evidence type="ECO:0000313" key="4">
    <source>
        <dbReference type="Proteomes" id="UP000019478"/>
    </source>
</evidence>